<gene>
    <name evidence="1" type="ORF">BST96_09200</name>
</gene>
<name>A0A1X9NJY5_9GAMM</name>
<accession>A0A1X9NJY5</accession>
<reference evidence="1 2" key="1">
    <citation type="submission" date="2016-11" db="EMBL/GenBank/DDBJ databases">
        <title>Trade-off between light-utilization and light-protection in marine flavobacteria.</title>
        <authorList>
            <person name="Kumagai Y."/>
        </authorList>
    </citation>
    <scope>NUCLEOTIDE SEQUENCE [LARGE SCALE GENOMIC DNA]</scope>
    <source>
        <strain evidence="1 2">NBRC 107125</strain>
    </source>
</reference>
<evidence type="ECO:0000313" key="2">
    <source>
        <dbReference type="Proteomes" id="UP000193450"/>
    </source>
</evidence>
<dbReference type="EMBL" id="CP019343">
    <property type="protein sequence ID" value="ARN74283.1"/>
    <property type="molecule type" value="Genomic_DNA"/>
</dbReference>
<dbReference type="AlphaFoldDB" id="A0A1X9NJY5"/>
<organism evidence="1 2">
    <name type="scientific">Oceanicoccus sagamiensis</name>
    <dbReference type="NCBI Taxonomy" id="716816"/>
    <lineage>
        <taxon>Bacteria</taxon>
        <taxon>Pseudomonadati</taxon>
        <taxon>Pseudomonadota</taxon>
        <taxon>Gammaproteobacteria</taxon>
        <taxon>Cellvibrionales</taxon>
        <taxon>Spongiibacteraceae</taxon>
        <taxon>Oceanicoccus</taxon>
    </lineage>
</organism>
<proteinExistence type="predicted"/>
<dbReference type="KEGG" id="osg:BST96_09200"/>
<dbReference type="RefSeq" id="WP_085758421.1">
    <property type="nucleotide sequence ID" value="NZ_CP019343.1"/>
</dbReference>
<keyword evidence="2" id="KW-1185">Reference proteome</keyword>
<sequence length="77" mass="8844">MSEYSAESLTRTLIRAEKGDTVVCSGGGRFWVSEYKFKKGKYVGPQPDSNTDIIQLEDNTIINLYVDEYYVIERNIQ</sequence>
<evidence type="ECO:0000313" key="1">
    <source>
        <dbReference type="EMBL" id="ARN74283.1"/>
    </source>
</evidence>
<dbReference type="STRING" id="716816.BST96_09200"/>
<protein>
    <submittedName>
        <fullName evidence="1">Uncharacterized protein</fullName>
    </submittedName>
</protein>
<dbReference type="Proteomes" id="UP000193450">
    <property type="component" value="Chromosome"/>
</dbReference>